<organism evidence="9">
    <name type="scientific">Chlamydomonas euryale</name>
    <dbReference type="NCBI Taxonomy" id="1486919"/>
    <lineage>
        <taxon>Eukaryota</taxon>
        <taxon>Viridiplantae</taxon>
        <taxon>Chlorophyta</taxon>
        <taxon>core chlorophytes</taxon>
        <taxon>Chlorophyceae</taxon>
        <taxon>CS clade</taxon>
        <taxon>Chlamydomonadales</taxon>
        <taxon>Chlamydomonadaceae</taxon>
        <taxon>Chlamydomonas</taxon>
    </lineage>
</organism>
<dbReference type="Gene3D" id="2.130.10.10">
    <property type="entry name" value="YVTN repeat-like/Quinoprotein amine dehydrogenase"/>
    <property type="match status" value="1"/>
</dbReference>
<dbReference type="GO" id="GO:0001732">
    <property type="term" value="P:formation of cytoplasmic translation initiation complex"/>
    <property type="evidence" value="ECO:0007669"/>
    <property type="project" value="UniProtKB-UniRule"/>
</dbReference>
<dbReference type="GO" id="GO:0071541">
    <property type="term" value="C:eukaryotic translation initiation factor 3 complex, eIF3m"/>
    <property type="evidence" value="ECO:0007669"/>
    <property type="project" value="TreeGrafter"/>
</dbReference>
<dbReference type="InterPro" id="IPR019775">
    <property type="entry name" value="WD40_repeat_CS"/>
</dbReference>
<dbReference type="EMBL" id="HBEC01003936">
    <property type="protein sequence ID" value="CAD8281770.1"/>
    <property type="molecule type" value="Transcribed_RNA"/>
</dbReference>
<feature type="repeat" description="WD" evidence="8">
    <location>
        <begin position="281"/>
        <end position="311"/>
    </location>
</feature>
<keyword evidence="3 8" id="KW-0853">WD repeat</keyword>
<comment type="subcellular location">
    <subcellularLocation>
        <location evidence="7">Cytoplasm</location>
    </subcellularLocation>
</comment>
<evidence type="ECO:0000256" key="6">
    <source>
        <dbReference type="ARBA" id="ARBA00038394"/>
    </source>
</evidence>
<dbReference type="PANTHER" id="PTHR19877:SF1">
    <property type="entry name" value="EUKARYOTIC TRANSLATION INITIATION FACTOR 3 SUBUNIT I"/>
    <property type="match status" value="1"/>
</dbReference>
<keyword evidence="1 7" id="KW-0963">Cytoplasm</keyword>
<gene>
    <name evidence="9" type="ORF">CEUR00632_LOCUS1805</name>
</gene>
<evidence type="ECO:0000256" key="4">
    <source>
        <dbReference type="ARBA" id="ARBA00022737"/>
    </source>
</evidence>
<comment type="similarity">
    <text evidence="7">Belongs to the eIF-3 subunit I family.</text>
</comment>
<keyword evidence="4" id="KW-0677">Repeat</keyword>
<dbReference type="PROSITE" id="PS50294">
    <property type="entry name" value="WD_REPEATS_REGION"/>
    <property type="match status" value="2"/>
</dbReference>
<dbReference type="InterPro" id="IPR036322">
    <property type="entry name" value="WD40_repeat_dom_sf"/>
</dbReference>
<name>A0A7R9V1S2_9CHLO</name>
<evidence type="ECO:0000313" key="9">
    <source>
        <dbReference type="EMBL" id="CAD8281770.1"/>
    </source>
</evidence>
<evidence type="ECO:0000256" key="2">
    <source>
        <dbReference type="ARBA" id="ARBA00022540"/>
    </source>
</evidence>
<dbReference type="PANTHER" id="PTHR19877">
    <property type="entry name" value="EUKARYOTIC TRANSLATION INITIATION FACTOR 3 SUBUNIT I"/>
    <property type="match status" value="1"/>
</dbReference>
<protein>
    <recommendedName>
        <fullName evidence="7">Eukaryotic translation initiation factor 3 subunit I</fullName>
        <shortName evidence="7">eIF3i</shortName>
    </recommendedName>
</protein>
<dbReference type="InterPro" id="IPR027525">
    <property type="entry name" value="eIF3i"/>
</dbReference>
<proteinExistence type="inferred from homology"/>
<evidence type="ECO:0000256" key="8">
    <source>
        <dbReference type="PROSITE-ProRule" id="PRU00221"/>
    </source>
</evidence>
<evidence type="ECO:0000256" key="7">
    <source>
        <dbReference type="HAMAP-Rule" id="MF_03008"/>
    </source>
</evidence>
<accession>A0A7R9V1S2</accession>
<dbReference type="PROSITE" id="PS00678">
    <property type="entry name" value="WD_REPEATS_1"/>
    <property type="match status" value="1"/>
</dbReference>
<comment type="similarity">
    <text evidence="6">Belongs to the WD repeat STRAP family.</text>
</comment>
<keyword evidence="5 7" id="KW-0648">Protein biosynthesis</keyword>
<comment type="function">
    <text evidence="7">Component of the eukaryotic translation initiation factor 3 (eIF-3) complex, which is involved in protein synthesis of a specialized repertoire of mRNAs and, together with other initiation factors, stimulates binding of mRNA and methionyl-tRNAi to the 40S ribosome. The eIF-3 complex specifically targets and initiates translation of a subset of mRNAs involved in cell proliferation.</text>
</comment>
<feature type="repeat" description="WD" evidence="8">
    <location>
        <begin position="48"/>
        <end position="89"/>
    </location>
</feature>
<evidence type="ECO:0000256" key="3">
    <source>
        <dbReference type="ARBA" id="ARBA00022574"/>
    </source>
</evidence>
<evidence type="ECO:0000256" key="1">
    <source>
        <dbReference type="ARBA" id="ARBA00022490"/>
    </source>
</evidence>
<dbReference type="GO" id="GO:0016282">
    <property type="term" value="C:eukaryotic 43S preinitiation complex"/>
    <property type="evidence" value="ECO:0007669"/>
    <property type="project" value="UniProtKB-UniRule"/>
</dbReference>
<dbReference type="GO" id="GO:0003743">
    <property type="term" value="F:translation initiation factor activity"/>
    <property type="evidence" value="ECO:0007669"/>
    <property type="project" value="UniProtKB-UniRule"/>
</dbReference>
<dbReference type="InterPro" id="IPR015943">
    <property type="entry name" value="WD40/YVTN_repeat-like_dom_sf"/>
</dbReference>
<dbReference type="Pfam" id="PF24805">
    <property type="entry name" value="EIF3I"/>
    <property type="match status" value="1"/>
</dbReference>
<dbReference type="PROSITE" id="PS50082">
    <property type="entry name" value="WD_REPEATS_2"/>
    <property type="match status" value="2"/>
</dbReference>
<dbReference type="SUPFAM" id="SSF50978">
    <property type="entry name" value="WD40 repeat-like"/>
    <property type="match status" value="1"/>
</dbReference>
<dbReference type="HAMAP" id="MF_03008">
    <property type="entry name" value="eIF3i"/>
    <property type="match status" value="1"/>
</dbReference>
<keyword evidence="2 7" id="KW-0396">Initiation factor</keyword>
<comment type="subunit">
    <text evidence="7">Component of the eukaryotic translation initiation factor 3 (eIF-3) complex.</text>
</comment>
<sequence>MRPYLLKGHERPLTQVKYNKEGDLLVSCAKNLQPCLWWADNGMRIGTFEGHNGAVWSCDFNIDSSRLFTASADQTVRMWDLPSGKELFQFKQQEPCRAVSLSIGEGMLAFTTDAFMGTQPMIHLAKLEQDVEEQQAKTILSIECPKGRITRVFWSDLNRTLMTSHDGGWVRKWDSETGKLLQETQVNQDAIQDMQISQDGSHAITASLDKTAKLIDTETFETLKTYNTGRLVQSAAISPLYDHILLGGGQDASSVTTTSAKAGGFEARFFHKVYAEEFGNVRGHFGPINTVAFNPDGRSFCTGGEDGYVRLHHLDMDYHTTKWF</sequence>
<dbReference type="AlphaFoldDB" id="A0A7R9V1S2"/>
<evidence type="ECO:0000256" key="5">
    <source>
        <dbReference type="ARBA" id="ARBA00022917"/>
    </source>
</evidence>
<dbReference type="SMART" id="SM00320">
    <property type="entry name" value="WD40"/>
    <property type="match status" value="5"/>
</dbReference>
<dbReference type="GO" id="GO:0003723">
    <property type="term" value="F:RNA binding"/>
    <property type="evidence" value="ECO:0007669"/>
    <property type="project" value="TreeGrafter"/>
</dbReference>
<dbReference type="InterPro" id="IPR001680">
    <property type="entry name" value="WD40_rpt"/>
</dbReference>
<reference evidence="9" key="1">
    <citation type="submission" date="2021-01" db="EMBL/GenBank/DDBJ databases">
        <authorList>
            <person name="Corre E."/>
            <person name="Pelletier E."/>
            <person name="Niang G."/>
            <person name="Scheremetjew M."/>
            <person name="Finn R."/>
            <person name="Kale V."/>
            <person name="Holt S."/>
            <person name="Cochrane G."/>
            <person name="Meng A."/>
            <person name="Brown T."/>
            <person name="Cohen L."/>
        </authorList>
    </citation>
    <scope>NUCLEOTIDE SEQUENCE</scope>
    <source>
        <strain evidence="9">CCMP219</strain>
    </source>
</reference>
<dbReference type="GO" id="GO:0033290">
    <property type="term" value="C:eukaryotic 48S preinitiation complex"/>
    <property type="evidence" value="ECO:0007669"/>
    <property type="project" value="UniProtKB-UniRule"/>
</dbReference>